<dbReference type="OrthoDB" id="1884734at2759"/>
<dbReference type="InterPro" id="IPR016024">
    <property type="entry name" value="ARM-type_fold"/>
</dbReference>
<protein>
    <recommendedName>
        <fullName evidence="8">Maestro heat-like repeat-containing protein family member 1</fullName>
    </recommendedName>
</protein>
<dbReference type="InterPro" id="IPR048465">
    <property type="entry name" value="Maestro-like_HEAT"/>
</dbReference>
<evidence type="ECO:0000256" key="1">
    <source>
        <dbReference type="ARBA" id="ARBA00022737"/>
    </source>
</evidence>
<dbReference type="InterPro" id="IPR045206">
    <property type="entry name" value="Maestro_heat-like_prot"/>
</dbReference>
<evidence type="ECO:0008006" key="8">
    <source>
        <dbReference type="Google" id="ProtNLM"/>
    </source>
</evidence>
<keyword evidence="7" id="KW-1185">Reference proteome</keyword>
<dbReference type="Pfam" id="PF21047">
    <property type="entry name" value="HEAT_Maestro"/>
    <property type="match status" value="1"/>
</dbReference>
<evidence type="ECO:0000259" key="3">
    <source>
        <dbReference type="Pfam" id="PF23210"/>
    </source>
</evidence>
<proteinExistence type="predicted"/>
<evidence type="ECO:0000259" key="2">
    <source>
        <dbReference type="Pfam" id="PF21047"/>
    </source>
</evidence>
<feature type="domain" description="Maestro/Maestro-like HEAT-repeats" evidence="5">
    <location>
        <begin position="1376"/>
        <end position="1650"/>
    </location>
</feature>
<dbReference type="GO" id="GO:0005737">
    <property type="term" value="C:cytoplasm"/>
    <property type="evidence" value="ECO:0007669"/>
    <property type="project" value="TreeGrafter"/>
</dbReference>
<evidence type="ECO:0000313" key="6">
    <source>
        <dbReference type="EMBL" id="GCB82834.1"/>
    </source>
</evidence>
<dbReference type="Pfam" id="PF23210">
    <property type="entry name" value="HEAT_Maestro_2"/>
    <property type="match status" value="1"/>
</dbReference>
<organism evidence="6 7">
    <name type="scientific">Scyliorhinus torazame</name>
    <name type="common">Cloudy catshark</name>
    <name type="synonym">Catulus torazame</name>
    <dbReference type="NCBI Taxonomy" id="75743"/>
    <lineage>
        <taxon>Eukaryota</taxon>
        <taxon>Metazoa</taxon>
        <taxon>Chordata</taxon>
        <taxon>Craniata</taxon>
        <taxon>Vertebrata</taxon>
        <taxon>Chondrichthyes</taxon>
        <taxon>Elasmobranchii</taxon>
        <taxon>Galeomorphii</taxon>
        <taxon>Galeoidea</taxon>
        <taxon>Carcharhiniformes</taxon>
        <taxon>Scyliorhinidae</taxon>
        <taxon>Scyliorhinus</taxon>
    </lineage>
</organism>
<name>A0A401QBS9_SCYTO</name>
<dbReference type="Pfam" id="PF23221">
    <property type="entry name" value="HEAT_MROH2B_1st"/>
    <property type="match status" value="1"/>
</dbReference>
<feature type="domain" description="MROH2B-like N-terminal HEAT-repeats" evidence="4">
    <location>
        <begin position="32"/>
        <end position="249"/>
    </location>
</feature>
<comment type="caution">
    <text evidence="6">The sequence shown here is derived from an EMBL/GenBank/DDBJ whole genome shotgun (WGS) entry which is preliminary data.</text>
</comment>
<dbReference type="PANTHER" id="PTHR23120">
    <property type="entry name" value="MAESTRO-RELATED HEAT DOMAIN-CONTAINING"/>
    <property type="match status" value="1"/>
</dbReference>
<dbReference type="STRING" id="75743.A0A401QBS9"/>
<feature type="domain" description="Maestro-like HEAT-repeats" evidence="2">
    <location>
        <begin position="943"/>
        <end position="1170"/>
    </location>
</feature>
<dbReference type="InterPro" id="IPR055406">
    <property type="entry name" value="HEAT_Maestro"/>
</dbReference>
<evidence type="ECO:0000259" key="5">
    <source>
        <dbReference type="Pfam" id="PF23227"/>
    </source>
</evidence>
<dbReference type="PANTHER" id="PTHR23120:SF0">
    <property type="entry name" value="MAESTRO HEAT-LIKE REPEAT FAMILY MEMBER 1"/>
    <property type="match status" value="1"/>
</dbReference>
<dbReference type="OMA" id="YHLDRIG"/>
<evidence type="ECO:0000313" key="7">
    <source>
        <dbReference type="Proteomes" id="UP000288216"/>
    </source>
</evidence>
<dbReference type="InterPro" id="IPR055408">
    <property type="entry name" value="HEAT_MROH2B-like"/>
</dbReference>
<dbReference type="SUPFAM" id="SSF48371">
    <property type="entry name" value="ARM repeat"/>
    <property type="match status" value="2"/>
</dbReference>
<dbReference type="InterPro" id="IPR056282">
    <property type="entry name" value="MROH2B-like_N_HEAT"/>
</dbReference>
<dbReference type="Pfam" id="PF23227">
    <property type="entry name" value="HEAT_MROH2B_C"/>
    <property type="match status" value="1"/>
</dbReference>
<sequence>MAACCVENSLKALRDAAFDKDETVRQQIAQSLRQLGRQHTELVLVSCQNYLSKHSQLEEEHRVVILHSMELVVKDVGSQVTELLAKKLIATAAQDLVKPDEALGEGSKVAFSDLLVALGGSFIEEVLDEMLQSFRPSALPDAFIVRTVAHLSVANVQGMTPYLGTVFEAIIPMLSLAKSDRMKAALAEAMGLLSRCVLKYQETLPDPTLKKEVFFQEIHAAYDILLNSWLQSKEPRVRVEILTALGDMVHVMSPEKLLDELPRLIPAIVSFYKKLYEPFHITHCLGQALDVVTKVDARALEPQVDGLLHPLHHQICLPLDGESQLAVRNHAGLLHCFIVLAGASLDSLLKFLVHKLANNERNRLGTLTVLKHLIVSLPPAQLEGRRLVILAGMKAPLQDTNNRIKRMVLEVIASMAAGGYLELEGGIAMVEFVVGQCSLPDSRRPAGLPKPGDLTDGELKEAAEGLMGQLVAMDRMMPILWPPLLEFVTPVQYTNALAVVCRSLESLAVRKRSTGMELFELNYDARPSLPSPQALVARLLVVASLPYVGQARGLPALKLLLALSPTIHPGLEKLWAEELPPLLHYVTDHSEETIAQQQWEKNLLLLLFRTVETVADGRWTCRLGEEMTNHINAWHSAAVPYSHVSQEKQFLYKCLGIVLQHTSSTEVINQQLQEMLFSVQHGEALEREGVAIGVGFCAMTHFDKTLARLEEFVKLDALKKTVNFFNTLMEKVDGDIEKMKSTLILCYGYVALYAPEDLLLPKIEVSILQHVVNLSNTKVLGIKIESKDLMTKLSLIKAVTLIAKAVLSNRWRHSYPFGRKGELLTSMQSLVKAEPRTQLKTPVRHMAMTACTFLIRLEPPLNRAYITELIKTCLDSVLGLPPLVLEKGKEASPEEKERAVLYSETSAALQALLNEILMRVLSPDGLQAVFKHVEGWIISTKDHERERALDITTKLAAIYLDKMVVRSEVEFAYLGTIVGRLVPRCTDPVLKVRQLAMGSIYTLFYIHLRYTGQPAGDKDELIEHLKVIGARLDQSESQVLLRVCSDLAKVISRRLPQEQVSTILFVLFEGLDDHYFSCSSAASIVMNTLIRTCGSVLEGHVSEILKALYIRLQWITGEQVKLSMIHFICVLASQNTAEVVSCLLCSPLPFDKYTSDIWRAMAGELTLATRTMELLMEALGKHLLPTDRSGSLVHKSGAVCSALEPLAIICALSEMLSNPESAAAVKGLYPQLFSTLLIHLSSSVGVEFPKELFNVGGAKEWKISLRAKQSTFDVCNYSMDTLKAVLTAGRNSNVVTGMEELGGWNLVRSSEKHHEGVALLAQAMARLARPHLVGIAHHLASALPSMPKSQRVTLSAFLCELLGNPVSSDLQLTDVLLASLLACAGDVVPIVRLLCIRGLGGVITGDPKKVALYAPKLVGAMISGISDGEDPRDLVKLEAMDRLGTLLGRLEEGSVRSLLANIILATQPLFENENDRVRTKAFSLFGSLSRFGAGELKQVYVEQVHASLVSLILHVNDSSGEVVKACKDALQSAGPLIGSDSLCALFQSELQAEGTLDYWAFLDDLSTTIASEFPAKVNIYLAVGVTFFKGLLPEIRGNAVIFTASLLQKLPRKYHQGVTNGNICVDIVAMLQDPVASVRVKVAKALSLLH</sequence>
<dbReference type="EMBL" id="BFAA01028612">
    <property type="protein sequence ID" value="GCB82834.1"/>
    <property type="molecule type" value="Genomic_DNA"/>
</dbReference>
<feature type="domain" description="MROH2B-like HEAT-repeats" evidence="3">
    <location>
        <begin position="252"/>
        <end position="919"/>
    </location>
</feature>
<dbReference type="Gene3D" id="1.25.10.10">
    <property type="entry name" value="Leucine-rich Repeat Variant"/>
    <property type="match status" value="3"/>
</dbReference>
<evidence type="ECO:0000259" key="4">
    <source>
        <dbReference type="Pfam" id="PF23221"/>
    </source>
</evidence>
<dbReference type="InterPro" id="IPR011989">
    <property type="entry name" value="ARM-like"/>
</dbReference>
<accession>A0A401QBS9</accession>
<gene>
    <name evidence="6" type="ORF">scyTo_0023348</name>
</gene>
<reference evidence="6 7" key="1">
    <citation type="journal article" date="2018" name="Nat. Ecol. Evol.">
        <title>Shark genomes provide insights into elasmobranch evolution and the origin of vertebrates.</title>
        <authorList>
            <person name="Hara Y"/>
            <person name="Yamaguchi K"/>
            <person name="Onimaru K"/>
            <person name="Kadota M"/>
            <person name="Koyanagi M"/>
            <person name="Keeley SD"/>
            <person name="Tatsumi K"/>
            <person name="Tanaka K"/>
            <person name="Motone F"/>
            <person name="Kageyama Y"/>
            <person name="Nozu R"/>
            <person name="Adachi N"/>
            <person name="Nishimura O"/>
            <person name="Nakagawa R"/>
            <person name="Tanegashima C"/>
            <person name="Kiyatake I"/>
            <person name="Matsumoto R"/>
            <person name="Murakumo K"/>
            <person name="Nishida K"/>
            <person name="Terakita A"/>
            <person name="Kuratani S"/>
            <person name="Sato K"/>
            <person name="Hyodo S Kuraku.S."/>
        </authorList>
    </citation>
    <scope>NUCLEOTIDE SEQUENCE [LARGE SCALE GENOMIC DNA]</scope>
</reference>
<keyword evidence="1" id="KW-0677">Repeat</keyword>
<dbReference type="Proteomes" id="UP000288216">
    <property type="component" value="Unassembled WGS sequence"/>
</dbReference>